<dbReference type="CDD" id="cd04301">
    <property type="entry name" value="NAT_SF"/>
    <property type="match status" value="1"/>
</dbReference>
<organism evidence="2 3">
    <name type="scientific">Sulfoacidibacillus thermotolerans</name>
    <name type="common">Acidibacillus sulfuroxidans</name>
    <dbReference type="NCBI Taxonomy" id="1765684"/>
    <lineage>
        <taxon>Bacteria</taxon>
        <taxon>Bacillati</taxon>
        <taxon>Bacillota</taxon>
        <taxon>Bacilli</taxon>
        <taxon>Bacillales</taxon>
        <taxon>Alicyclobacillaceae</taxon>
        <taxon>Sulfoacidibacillus</taxon>
    </lineage>
</organism>
<evidence type="ECO:0000313" key="2">
    <source>
        <dbReference type="EMBL" id="PWI58126.1"/>
    </source>
</evidence>
<keyword evidence="2" id="KW-0808">Transferase</keyword>
<gene>
    <name evidence="2" type="ORF">BM613_05560</name>
</gene>
<dbReference type="PROSITE" id="PS51186">
    <property type="entry name" value="GNAT"/>
    <property type="match status" value="1"/>
</dbReference>
<dbReference type="AlphaFoldDB" id="A0A2U3DA25"/>
<dbReference type="InterPro" id="IPR016181">
    <property type="entry name" value="Acyl_CoA_acyltransferase"/>
</dbReference>
<dbReference type="Pfam" id="PF00583">
    <property type="entry name" value="Acetyltransf_1"/>
    <property type="match status" value="1"/>
</dbReference>
<keyword evidence="3" id="KW-1185">Reference proteome</keyword>
<dbReference type="PANTHER" id="PTHR43415">
    <property type="entry name" value="SPERMIDINE N(1)-ACETYLTRANSFERASE"/>
    <property type="match status" value="1"/>
</dbReference>
<name>A0A2U3DA25_SULT2</name>
<feature type="domain" description="N-acetyltransferase" evidence="1">
    <location>
        <begin position="1"/>
        <end position="166"/>
    </location>
</feature>
<dbReference type="OrthoDB" id="9773249at2"/>
<evidence type="ECO:0000259" key="1">
    <source>
        <dbReference type="PROSITE" id="PS51186"/>
    </source>
</evidence>
<dbReference type="Gene3D" id="3.40.630.30">
    <property type="match status" value="1"/>
</dbReference>
<dbReference type="RefSeq" id="WP_109430178.1">
    <property type="nucleotide sequence ID" value="NZ_MPDK01000006.1"/>
</dbReference>
<accession>A0A2U3DA25</accession>
<evidence type="ECO:0000313" key="3">
    <source>
        <dbReference type="Proteomes" id="UP000245380"/>
    </source>
</evidence>
<dbReference type="GO" id="GO:0016747">
    <property type="term" value="F:acyltransferase activity, transferring groups other than amino-acyl groups"/>
    <property type="evidence" value="ECO:0007669"/>
    <property type="project" value="InterPro"/>
</dbReference>
<dbReference type="SUPFAM" id="SSF55729">
    <property type="entry name" value="Acyl-CoA N-acyltransferases (Nat)"/>
    <property type="match status" value="1"/>
</dbReference>
<dbReference type="PANTHER" id="PTHR43415:SF3">
    <property type="entry name" value="GNAT-FAMILY ACETYLTRANSFERASE"/>
    <property type="match status" value="1"/>
</dbReference>
<comment type="caution">
    <text evidence="2">The sequence shown here is derived from an EMBL/GenBank/DDBJ whole genome shotgun (WGS) entry which is preliminary data.</text>
</comment>
<reference evidence="2 3" key="1">
    <citation type="submission" date="2016-11" db="EMBL/GenBank/DDBJ databases">
        <title>Comparative genomics of Acidibacillus ferroxidans species.</title>
        <authorList>
            <person name="Oliveira G."/>
            <person name="Nunes G."/>
            <person name="Oliveira R."/>
            <person name="Araujo F."/>
            <person name="Salim A."/>
            <person name="Scholte L."/>
            <person name="Morais D."/>
            <person name="Nancucheo I."/>
            <person name="Johnson D.B."/>
            <person name="Grail B."/>
            <person name="Bittencourt J."/>
            <person name="Valadares R."/>
        </authorList>
    </citation>
    <scope>NUCLEOTIDE SEQUENCE [LARGE SCALE GENOMIC DNA]</scope>
    <source>
        <strain evidence="2 3">Y002</strain>
    </source>
</reference>
<protein>
    <submittedName>
        <fullName evidence="2">GNAT family N-acetyltransferase</fullName>
    </submittedName>
</protein>
<dbReference type="InterPro" id="IPR000182">
    <property type="entry name" value="GNAT_dom"/>
</dbReference>
<dbReference type="EMBL" id="MPDK01000006">
    <property type="protein sequence ID" value="PWI58126.1"/>
    <property type="molecule type" value="Genomic_DNA"/>
</dbReference>
<dbReference type="Proteomes" id="UP000245380">
    <property type="component" value="Unassembled WGS sequence"/>
</dbReference>
<proteinExistence type="predicted"/>
<sequence>MEIRQIREDDTENYIELCKKLDQETQFMMLEPDERTTNVQQQRDAIKSLLAAGNSMVFVAEYHSKLVGYIGAYGGEFRRNKHKVYIVIGILQEYAGKGIGTSLFTETEKWAREIGVHRLELTVMVHNEAGLALYKKMGFSIEGIARDSMLVDGKYVDEYYMAKILS</sequence>